<protein>
    <recommendedName>
        <fullName evidence="2">Ribbon-helix-helix protein CopG domain-containing protein</fullName>
    </recommendedName>
</protein>
<evidence type="ECO:0000313" key="3">
    <source>
        <dbReference type="EMBL" id="GAN61585.1"/>
    </source>
</evidence>
<comment type="caution">
    <text evidence="3">The sequence shown here is derived from an EMBL/GenBank/DDBJ whole genome shotgun (WGS) entry which is preliminary data.</text>
</comment>
<evidence type="ECO:0000259" key="2">
    <source>
        <dbReference type="Pfam" id="PF01402"/>
    </source>
</evidence>
<keyword evidence="6" id="KW-1185">Reference proteome</keyword>
<evidence type="ECO:0000313" key="5">
    <source>
        <dbReference type="Proteomes" id="UP000032671"/>
    </source>
</evidence>
<name>A0A0D6N7A9_9PROT</name>
<dbReference type="RefSeq" id="WP_048839626.1">
    <property type="nucleotide sequence ID" value="NZ_BAMV01000044.1"/>
</dbReference>
<evidence type="ECO:0000313" key="6">
    <source>
        <dbReference type="Proteomes" id="UP000321891"/>
    </source>
</evidence>
<reference evidence="4 6" key="2">
    <citation type="submission" date="2019-07" db="EMBL/GenBank/DDBJ databases">
        <title>Whole genome shotgun sequence of Acetobacter cibinongensis NBRC 16605.</title>
        <authorList>
            <person name="Hosoyama A."/>
            <person name="Uohara A."/>
            <person name="Ohji S."/>
            <person name="Ichikawa N."/>
        </authorList>
    </citation>
    <scope>NUCLEOTIDE SEQUENCE [LARGE SCALE GENOMIC DNA]</scope>
    <source>
        <strain evidence="4 6">NBRC 16605</strain>
    </source>
</reference>
<evidence type="ECO:0000313" key="4">
    <source>
        <dbReference type="EMBL" id="GEL59920.1"/>
    </source>
</evidence>
<feature type="domain" description="Ribbon-helix-helix protein CopG" evidence="2">
    <location>
        <begin position="25"/>
        <end position="58"/>
    </location>
</feature>
<accession>A0A6N3SR97</accession>
<gene>
    <name evidence="3" type="ORF">Abci_046_018</name>
    <name evidence="4" type="ORF">ACI01nite_25220</name>
</gene>
<organism evidence="3 5">
    <name type="scientific">Acetobacter cibinongensis</name>
    <dbReference type="NCBI Taxonomy" id="146475"/>
    <lineage>
        <taxon>Bacteria</taxon>
        <taxon>Pseudomonadati</taxon>
        <taxon>Pseudomonadota</taxon>
        <taxon>Alphaproteobacteria</taxon>
        <taxon>Acetobacterales</taxon>
        <taxon>Acetobacteraceae</taxon>
        <taxon>Acetobacter</taxon>
    </lineage>
</organism>
<reference evidence="3 5" key="1">
    <citation type="submission" date="2012-11" db="EMBL/GenBank/DDBJ databases">
        <title>Whole genome sequence of Acetobacter cibinongensis 4H-1.</title>
        <authorList>
            <person name="Azuma Y."/>
            <person name="Higashiura N."/>
            <person name="Hirakawa H."/>
            <person name="Matsushita K."/>
        </authorList>
    </citation>
    <scope>NUCLEOTIDE SEQUENCE [LARGE SCALE GENOMIC DNA]</scope>
    <source>
        <strain evidence="3 5">4H-1</strain>
    </source>
</reference>
<dbReference type="Proteomes" id="UP000321891">
    <property type="component" value="Unassembled WGS sequence"/>
</dbReference>
<sequence>MNASINGNQKKRGRPATGERSHIAARVSEEEIKEIDEWAAKRGVTRAEAIRQLLQLGLKVEQK</sequence>
<evidence type="ECO:0000256" key="1">
    <source>
        <dbReference type="SAM" id="MobiDB-lite"/>
    </source>
</evidence>
<dbReference type="EMBL" id="BJVU01000016">
    <property type="protein sequence ID" value="GEL59920.1"/>
    <property type="molecule type" value="Genomic_DNA"/>
</dbReference>
<dbReference type="EMBL" id="BAMV01000044">
    <property type="protein sequence ID" value="GAN61585.1"/>
    <property type="molecule type" value="Genomic_DNA"/>
</dbReference>
<accession>A0A0D6N7A9</accession>
<dbReference type="InterPro" id="IPR002145">
    <property type="entry name" value="CopG"/>
</dbReference>
<dbReference type="AlphaFoldDB" id="A0A0D6N7A9"/>
<dbReference type="GO" id="GO:0006355">
    <property type="term" value="P:regulation of DNA-templated transcription"/>
    <property type="evidence" value="ECO:0007669"/>
    <property type="project" value="InterPro"/>
</dbReference>
<dbReference type="Proteomes" id="UP000032671">
    <property type="component" value="Unassembled WGS sequence"/>
</dbReference>
<dbReference type="Pfam" id="PF01402">
    <property type="entry name" value="RHH_1"/>
    <property type="match status" value="1"/>
</dbReference>
<dbReference type="STRING" id="1231339.Abci_046_018"/>
<proteinExistence type="predicted"/>
<feature type="region of interest" description="Disordered" evidence="1">
    <location>
        <begin position="1"/>
        <end position="22"/>
    </location>
</feature>